<feature type="chain" id="PRO_5014888920" evidence="2">
    <location>
        <begin position="33"/>
        <end position="95"/>
    </location>
</feature>
<reference evidence="3" key="1">
    <citation type="submission" date="2018-01" db="EMBL/GenBank/DDBJ databases">
        <title>An insight into the sialome of Amazonian anophelines.</title>
        <authorList>
            <person name="Ribeiro J.M."/>
            <person name="Scarpassa V."/>
            <person name="Calvo E."/>
        </authorList>
    </citation>
    <scope>NUCLEOTIDE SEQUENCE</scope>
    <source>
        <tissue evidence="3">Salivary glands</tissue>
    </source>
</reference>
<feature type="signal peptide" evidence="2">
    <location>
        <begin position="1"/>
        <end position="32"/>
    </location>
</feature>
<keyword evidence="2" id="KW-0732">Signal</keyword>
<feature type="compositionally biased region" description="Polar residues" evidence="1">
    <location>
        <begin position="85"/>
        <end position="95"/>
    </location>
</feature>
<proteinExistence type="predicted"/>
<accession>A0A2M4B769</accession>
<sequence>MPPNGSGTLKRLQISLWGFHIVLVRLILISDCTSPSVVIVFSAIKDEAVTKRSDISPANGRYIRSACINSFSSRSRSHADKFNGCSDSRNCSRVR</sequence>
<evidence type="ECO:0000256" key="1">
    <source>
        <dbReference type="SAM" id="MobiDB-lite"/>
    </source>
</evidence>
<dbReference type="EMBL" id="GGFK01015574">
    <property type="protein sequence ID" value="MBW48895.1"/>
    <property type="molecule type" value="Transcribed_RNA"/>
</dbReference>
<feature type="region of interest" description="Disordered" evidence="1">
    <location>
        <begin position="76"/>
        <end position="95"/>
    </location>
</feature>
<evidence type="ECO:0000256" key="2">
    <source>
        <dbReference type="SAM" id="SignalP"/>
    </source>
</evidence>
<protein>
    <submittedName>
        <fullName evidence="3">Putative secreted protein</fullName>
    </submittedName>
</protein>
<organism evidence="3">
    <name type="scientific">Anopheles triannulatus</name>
    <dbReference type="NCBI Taxonomy" id="58253"/>
    <lineage>
        <taxon>Eukaryota</taxon>
        <taxon>Metazoa</taxon>
        <taxon>Ecdysozoa</taxon>
        <taxon>Arthropoda</taxon>
        <taxon>Hexapoda</taxon>
        <taxon>Insecta</taxon>
        <taxon>Pterygota</taxon>
        <taxon>Neoptera</taxon>
        <taxon>Endopterygota</taxon>
        <taxon>Diptera</taxon>
        <taxon>Nematocera</taxon>
        <taxon>Culicoidea</taxon>
        <taxon>Culicidae</taxon>
        <taxon>Anophelinae</taxon>
        <taxon>Anopheles</taxon>
    </lineage>
</organism>
<evidence type="ECO:0000313" key="3">
    <source>
        <dbReference type="EMBL" id="MBW48895.1"/>
    </source>
</evidence>
<name>A0A2M4B769_9DIPT</name>
<dbReference type="AlphaFoldDB" id="A0A2M4B769"/>